<dbReference type="GO" id="GO:0008270">
    <property type="term" value="F:zinc ion binding"/>
    <property type="evidence" value="ECO:0007669"/>
    <property type="project" value="UniProtKB-KW"/>
</dbReference>
<dbReference type="EMBL" id="ASPP01008730">
    <property type="protein sequence ID" value="ETO25137.1"/>
    <property type="molecule type" value="Genomic_DNA"/>
</dbReference>
<keyword evidence="8" id="KW-1185">Reference proteome</keyword>
<gene>
    <name evidence="7" type="ORF">RFI_12006</name>
</gene>
<reference evidence="7 8" key="1">
    <citation type="journal article" date="2013" name="Curr. Biol.">
        <title>The Genome of the Foraminiferan Reticulomyxa filosa.</title>
        <authorList>
            <person name="Glockner G."/>
            <person name="Hulsmann N."/>
            <person name="Schleicher M."/>
            <person name="Noegel A.A."/>
            <person name="Eichinger L."/>
            <person name="Gallinger C."/>
            <person name="Pawlowski J."/>
            <person name="Sierra R."/>
            <person name="Euteneuer U."/>
            <person name="Pillet L."/>
            <person name="Moustafa A."/>
            <person name="Platzer M."/>
            <person name="Groth M."/>
            <person name="Szafranski K."/>
            <person name="Schliwa M."/>
        </authorList>
    </citation>
    <scope>NUCLEOTIDE SEQUENCE [LARGE SCALE GENOMIC DNA]</scope>
</reference>
<dbReference type="Gene3D" id="3.30.40.10">
    <property type="entry name" value="Zinc/RING finger domain, C3HC4 (zinc finger)"/>
    <property type="match status" value="1"/>
</dbReference>
<accession>X6NIF7</accession>
<name>X6NIF7_RETFI</name>
<dbReference type="AlphaFoldDB" id="X6NIF7"/>
<evidence type="ECO:0000256" key="3">
    <source>
        <dbReference type="ARBA" id="ARBA00022833"/>
    </source>
</evidence>
<sequence>MCRKDFENHKAKCAKSCRHCKVVLDDETARAAHVEQCARKQTCRLCLGKVDEEELSHHMESSCPDRLVKCPYYEFGCVESVKYQHLSQHLKYNAVTHNTMKIDDTSAKVEALQSQNKKFRKVYIELTSHYETLQKAVESMIYSNKEINEDMKKEISDLRKTISQNHVSLSPIPDVLLLVGSNKWEESGIFIKRWKLHQDLEAWLIDRRGLAFDNEASLIAYQDVAHPGLVTTNWLVYNGDTQQWLTAEKYRIECFTMLEFMTRPEELMGACDPTPMAHVDMNKSQQTLNSKSVSRGDAVRKKQYSNEMLPTYINQSIFINSNFPHHANSPSASDKNTSLQLLSRLNCNSPDKNDSKSYDLQSAGN</sequence>
<evidence type="ECO:0000313" key="8">
    <source>
        <dbReference type="Proteomes" id="UP000023152"/>
    </source>
</evidence>
<protein>
    <submittedName>
        <fullName evidence="7">TRAF-type zinc finger-containing protein</fullName>
    </submittedName>
</protein>
<evidence type="ECO:0000256" key="4">
    <source>
        <dbReference type="PROSITE-ProRule" id="PRU00207"/>
    </source>
</evidence>
<dbReference type="Pfam" id="PF02176">
    <property type="entry name" value="zf-TRAF"/>
    <property type="match status" value="1"/>
</dbReference>
<feature type="region of interest" description="Disordered" evidence="5">
    <location>
        <begin position="346"/>
        <end position="365"/>
    </location>
</feature>
<organism evidence="7 8">
    <name type="scientific">Reticulomyxa filosa</name>
    <dbReference type="NCBI Taxonomy" id="46433"/>
    <lineage>
        <taxon>Eukaryota</taxon>
        <taxon>Sar</taxon>
        <taxon>Rhizaria</taxon>
        <taxon>Retaria</taxon>
        <taxon>Foraminifera</taxon>
        <taxon>Monothalamids</taxon>
        <taxon>Reticulomyxidae</taxon>
        <taxon>Reticulomyxa</taxon>
    </lineage>
</organism>
<comment type="caution">
    <text evidence="7">The sequence shown here is derived from an EMBL/GenBank/DDBJ whole genome shotgun (WGS) entry which is preliminary data.</text>
</comment>
<proteinExistence type="predicted"/>
<keyword evidence="2 4" id="KW-0863">Zinc-finger</keyword>
<dbReference type="OrthoDB" id="1737200at2759"/>
<evidence type="ECO:0000259" key="6">
    <source>
        <dbReference type="PROSITE" id="PS50145"/>
    </source>
</evidence>
<feature type="zinc finger region" description="TRAF-type" evidence="4">
    <location>
        <begin position="37"/>
        <end position="86"/>
    </location>
</feature>
<dbReference type="PROSITE" id="PS50145">
    <property type="entry name" value="ZF_TRAF"/>
    <property type="match status" value="1"/>
</dbReference>
<keyword evidence="1 4" id="KW-0479">Metal-binding</keyword>
<dbReference type="Proteomes" id="UP000023152">
    <property type="component" value="Unassembled WGS sequence"/>
</dbReference>
<evidence type="ECO:0000256" key="1">
    <source>
        <dbReference type="ARBA" id="ARBA00022723"/>
    </source>
</evidence>
<evidence type="ECO:0000256" key="5">
    <source>
        <dbReference type="SAM" id="MobiDB-lite"/>
    </source>
</evidence>
<feature type="domain" description="TRAF-type" evidence="6">
    <location>
        <begin position="37"/>
        <end position="86"/>
    </location>
</feature>
<evidence type="ECO:0000256" key="2">
    <source>
        <dbReference type="ARBA" id="ARBA00022771"/>
    </source>
</evidence>
<keyword evidence="3 4" id="KW-0862">Zinc</keyword>
<evidence type="ECO:0000313" key="7">
    <source>
        <dbReference type="EMBL" id="ETO25137.1"/>
    </source>
</evidence>
<dbReference type="InterPro" id="IPR001293">
    <property type="entry name" value="Znf_TRAF"/>
</dbReference>
<dbReference type="InterPro" id="IPR013083">
    <property type="entry name" value="Znf_RING/FYVE/PHD"/>
</dbReference>